<keyword evidence="3" id="KW-1185">Reference proteome</keyword>
<dbReference type="PANTHER" id="PTHR11559">
    <property type="entry name" value="CARBOXYLESTERASE"/>
    <property type="match status" value="1"/>
</dbReference>
<dbReference type="PROSITE" id="PS00941">
    <property type="entry name" value="CARBOXYLESTERASE_B_2"/>
    <property type="match status" value="1"/>
</dbReference>
<organism evidence="2 3">
    <name type="scientific">Desmophyllum pertusum</name>
    <dbReference type="NCBI Taxonomy" id="174260"/>
    <lineage>
        <taxon>Eukaryota</taxon>
        <taxon>Metazoa</taxon>
        <taxon>Cnidaria</taxon>
        <taxon>Anthozoa</taxon>
        <taxon>Hexacorallia</taxon>
        <taxon>Scleractinia</taxon>
        <taxon>Caryophylliina</taxon>
        <taxon>Caryophylliidae</taxon>
        <taxon>Desmophyllum</taxon>
    </lineage>
</organism>
<proteinExistence type="predicted"/>
<dbReference type="Gene3D" id="3.40.50.1820">
    <property type="entry name" value="alpha/beta hydrolase"/>
    <property type="match status" value="2"/>
</dbReference>
<dbReference type="OrthoDB" id="3200163at2759"/>
<comment type="caution">
    <text evidence="2">The sequence shown here is derived from an EMBL/GenBank/DDBJ whole genome shotgun (WGS) entry which is preliminary data.</text>
</comment>
<protein>
    <recommendedName>
        <fullName evidence="1">Carboxylesterase type B domain-containing protein</fullName>
    </recommendedName>
</protein>
<dbReference type="Pfam" id="PF00135">
    <property type="entry name" value="COesterase"/>
    <property type="match status" value="1"/>
</dbReference>
<dbReference type="InterPro" id="IPR050309">
    <property type="entry name" value="Type-B_Carboxylest/Lipase"/>
</dbReference>
<dbReference type="EMBL" id="MU827792">
    <property type="protein sequence ID" value="KAJ7330642.1"/>
    <property type="molecule type" value="Genomic_DNA"/>
</dbReference>
<dbReference type="InterPro" id="IPR029058">
    <property type="entry name" value="AB_hydrolase_fold"/>
</dbReference>
<dbReference type="InterPro" id="IPR019819">
    <property type="entry name" value="Carboxylesterase_B_CS"/>
</dbReference>
<evidence type="ECO:0000259" key="1">
    <source>
        <dbReference type="Pfam" id="PF00135"/>
    </source>
</evidence>
<reference evidence="2" key="1">
    <citation type="submission" date="2023-01" db="EMBL/GenBank/DDBJ databases">
        <title>Genome assembly of the deep-sea coral Lophelia pertusa.</title>
        <authorList>
            <person name="Herrera S."/>
            <person name="Cordes E."/>
        </authorList>
    </citation>
    <scope>NUCLEOTIDE SEQUENCE</scope>
    <source>
        <strain evidence="2">USNM1676648</strain>
        <tissue evidence="2">Polyp</tissue>
    </source>
</reference>
<name>A0A9W9YAT0_9CNID</name>
<sequence>MCVQQDVTNSQDPSKVIGSEDCLFVNVWTPKERSTETLLPVLLRWTSEVALLASPGAAGLFHRAILMSASVVYNKSWEDATNDNKIFVNNSNCARSSSMAERECLYKLNRSQIEAAIPWDVYPYWRMADLMGLPTKNWFDGAVAVVDKTVVSDPPLVAMATGKAMMYPLL</sequence>
<evidence type="ECO:0000313" key="2">
    <source>
        <dbReference type="EMBL" id="KAJ7330642.1"/>
    </source>
</evidence>
<evidence type="ECO:0000313" key="3">
    <source>
        <dbReference type="Proteomes" id="UP001163046"/>
    </source>
</evidence>
<accession>A0A9W9YAT0</accession>
<dbReference type="AlphaFoldDB" id="A0A9W9YAT0"/>
<dbReference type="SUPFAM" id="SSF53474">
    <property type="entry name" value="alpha/beta-Hydrolases"/>
    <property type="match status" value="1"/>
</dbReference>
<dbReference type="Proteomes" id="UP001163046">
    <property type="component" value="Unassembled WGS sequence"/>
</dbReference>
<dbReference type="InterPro" id="IPR002018">
    <property type="entry name" value="CarbesteraseB"/>
</dbReference>
<gene>
    <name evidence="2" type="ORF">OS493_022257</name>
</gene>
<feature type="domain" description="Carboxylesterase type B" evidence="1">
    <location>
        <begin position="1"/>
        <end position="43"/>
    </location>
</feature>